<dbReference type="GO" id="GO:0008168">
    <property type="term" value="F:methyltransferase activity"/>
    <property type="evidence" value="ECO:0007669"/>
    <property type="project" value="UniProtKB-KW"/>
</dbReference>
<protein>
    <submittedName>
        <fullName evidence="2">Methyltransferase FkbM family domain protein</fullName>
    </submittedName>
</protein>
<sequence length="313" mass="34258">MSLKSSLLELLNHPVIGRAAGLLGGFTAGQEKLGGLTNPFYVADYLVENDDGIAYHAPAGSYLATRTRPRRRVGFISREYEPEVQFLMRKLVRPDHIVLDIGANVGVHTTLLARLAHQGHVYAFEPVDEMAERNSLNCSLNGIRNVTLVRCGLGDTDGELEMNVNVSGGGYEGTSSFLATSHIAERPADYVSRKLPVRRLDDVVAELGITGRIGFIKMDTEGFEPLIIDGGRRTLAEHRPALIVEAHSTRLARLGRSFGWYREVFPDYHILLAPEPTPANPSLQLIPLDGEPPETCVNLLLLPRIPSVIPAAP</sequence>
<proteinExistence type="predicted"/>
<keyword evidence="2" id="KW-0808">Transferase</keyword>
<dbReference type="PANTHER" id="PTHR34203:SF15">
    <property type="entry name" value="SLL1173 PROTEIN"/>
    <property type="match status" value="1"/>
</dbReference>
<gene>
    <name evidence="2" type="ORF">CCC_00780</name>
</gene>
<dbReference type="InterPro" id="IPR006342">
    <property type="entry name" value="FkbM_mtfrase"/>
</dbReference>
<name>A0A0C2YDD9_PARME</name>
<dbReference type="AlphaFoldDB" id="A0A0C2YDD9"/>
<dbReference type="GO" id="GO:0032259">
    <property type="term" value="P:methylation"/>
    <property type="evidence" value="ECO:0007669"/>
    <property type="project" value="UniProtKB-KW"/>
</dbReference>
<dbReference type="RefSeq" id="WP_052473275.1">
    <property type="nucleotide sequence ID" value="NZ_JXSL01000030.1"/>
</dbReference>
<dbReference type="CDD" id="cd02440">
    <property type="entry name" value="AdoMet_MTases"/>
    <property type="match status" value="1"/>
</dbReference>
<feature type="domain" description="Methyltransferase FkbM" evidence="1">
    <location>
        <begin position="100"/>
        <end position="259"/>
    </location>
</feature>
<dbReference type="Gene3D" id="3.40.50.150">
    <property type="entry name" value="Vaccinia Virus protein VP39"/>
    <property type="match status" value="1"/>
</dbReference>
<organism evidence="2 3">
    <name type="scientific">Paramagnetospirillum magnetotacticum MS-1</name>
    <dbReference type="NCBI Taxonomy" id="272627"/>
    <lineage>
        <taxon>Bacteria</taxon>
        <taxon>Pseudomonadati</taxon>
        <taxon>Pseudomonadota</taxon>
        <taxon>Alphaproteobacteria</taxon>
        <taxon>Rhodospirillales</taxon>
        <taxon>Magnetospirillaceae</taxon>
        <taxon>Paramagnetospirillum</taxon>
    </lineage>
</organism>
<dbReference type="PANTHER" id="PTHR34203">
    <property type="entry name" value="METHYLTRANSFERASE, FKBM FAMILY PROTEIN"/>
    <property type="match status" value="1"/>
</dbReference>
<dbReference type="SUPFAM" id="SSF53335">
    <property type="entry name" value="S-adenosyl-L-methionine-dependent methyltransferases"/>
    <property type="match status" value="1"/>
</dbReference>
<reference evidence="2 3" key="1">
    <citation type="submission" date="2015-01" db="EMBL/GenBank/DDBJ databases">
        <title>Genome Sequence of Magnetospirillum magnetotacticum Strain MS-1.</title>
        <authorList>
            <person name="Marinov G.K."/>
            <person name="Smalley M.D."/>
            <person name="DeSalvo G."/>
        </authorList>
    </citation>
    <scope>NUCLEOTIDE SEQUENCE [LARGE SCALE GENOMIC DNA]</scope>
    <source>
        <strain evidence="2 3">MS-1</strain>
    </source>
</reference>
<dbReference type="STRING" id="272627.CCC_00780"/>
<keyword evidence="2" id="KW-0489">Methyltransferase</keyword>
<evidence type="ECO:0000313" key="2">
    <source>
        <dbReference type="EMBL" id="KIL97719.1"/>
    </source>
</evidence>
<keyword evidence="3" id="KW-1185">Reference proteome</keyword>
<dbReference type="Proteomes" id="UP000031971">
    <property type="component" value="Unassembled WGS sequence"/>
</dbReference>
<dbReference type="EMBL" id="JXSL01000030">
    <property type="protein sequence ID" value="KIL97719.1"/>
    <property type="molecule type" value="Genomic_DNA"/>
</dbReference>
<accession>A0A0C2YDD9</accession>
<dbReference type="Pfam" id="PF05050">
    <property type="entry name" value="Methyltransf_21"/>
    <property type="match status" value="1"/>
</dbReference>
<evidence type="ECO:0000259" key="1">
    <source>
        <dbReference type="Pfam" id="PF05050"/>
    </source>
</evidence>
<evidence type="ECO:0000313" key="3">
    <source>
        <dbReference type="Proteomes" id="UP000031971"/>
    </source>
</evidence>
<dbReference type="InterPro" id="IPR029063">
    <property type="entry name" value="SAM-dependent_MTases_sf"/>
</dbReference>
<comment type="caution">
    <text evidence="2">The sequence shown here is derived from an EMBL/GenBank/DDBJ whole genome shotgun (WGS) entry which is preliminary data.</text>
</comment>
<dbReference type="NCBIfam" id="TIGR01444">
    <property type="entry name" value="fkbM_fam"/>
    <property type="match status" value="1"/>
</dbReference>
<dbReference type="InterPro" id="IPR052514">
    <property type="entry name" value="SAM-dependent_MTase"/>
</dbReference>